<dbReference type="InterPro" id="IPR051396">
    <property type="entry name" value="Bact_Antivir_Def_Nuclease"/>
</dbReference>
<reference evidence="2 3" key="1">
    <citation type="submission" date="2024-04" db="EMBL/GenBank/DDBJ databases">
        <title>A novel species isolated from cricket.</title>
        <authorList>
            <person name="Wang H.-C."/>
        </authorList>
    </citation>
    <scope>NUCLEOTIDE SEQUENCE [LARGE SCALE GENOMIC DNA]</scope>
    <source>
        <strain evidence="2 3">WL0021</strain>
    </source>
</reference>
<dbReference type="Proteomes" id="UP001418637">
    <property type="component" value="Unassembled WGS sequence"/>
</dbReference>
<comment type="caution">
    <text evidence="2">The sequence shown here is derived from an EMBL/GenBank/DDBJ whole genome shotgun (WGS) entry which is preliminary data.</text>
</comment>
<dbReference type="EMBL" id="JBBYXI010000001">
    <property type="protein sequence ID" value="MEN3930108.1"/>
    <property type="molecule type" value="Genomic_DNA"/>
</dbReference>
<feature type="domain" description="Endonuclease GajA/Old nuclease/RecF-like AAA" evidence="1">
    <location>
        <begin position="55"/>
        <end position="166"/>
    </location>
</feature>
<dbReference type="Gene3D" id="3.40.50.300">
    <property type="entry name" value="P-loop containing nucleotide triphosphate hydrolases"/>
    <property type="match status" value="1"/>
</dbReference>
<evidence type="ECO:0000259" key="1">
    <source>
        <dbReference type="Pfam" id="PF13175"/>
    </source>
</evidence>
<organism evidence="2 3">
    <name type="scientific">Hohaiivirga grylli</name>
    <dbReference type="NCBI Taxonomy" id="3133970"/>
    <lineage>
        <taxon>Bacteria</taxon>
        <taxon>Pseudomonadati</taxon>
        <taxon>Pseudomonadota</taxon>
        <taxon>Alphaproteobacteria</taxon>
        <taxon>Hyphomicrobiales</taxon>
        <taxon>Methylobacteriaceae</taxon>
        <taxon>Hohaiivirga</taxon>
    </lineage>
</organism>
<proteinExistence type="predicted"/>
<evidence type="ECO:0000313" key="3">
    <source>
        <dbReference type="Proteomes" id="UP001418637"/>
    </source>
</evidence>
<protein>
    <submittedName>
        <fullName evidence="2">AAA family ATPase</fullName>
    </submittedName>
</protein>
<dbReference type="InterPro" id="IPR027417">
    <property type="entry name" value="P-loop_NTPase"/>
</dbReference>
<keyword evidence="3" id="KW-1185">Reference proteome</keyword>
<dbReference type="SUPFAM" id="SSF52540">
    <property type="entry name" value="P-loop containing nucleoside triphosphate hydrolases"/>
    <property type="match status" value="1"/>
</dbReference>
<dbReference type="Pfam" id="PF13175">
    <property type="entry name" value="AAA_15"/>
    <property type="match status" value="1"/>
</dbReference>
<dbReference type="InterPro" id="IPR041685">
    <property type="entry name" value="AAA_GajA/Old/RecF-like"/>
</dbReference>
<dbReference type="PANTHER" id="PTHR43581">
    <property type="entry name" value="ATP/GTP PHOSPHATASE"/>
    <property type="match status" value="1"/>
</dbReference>
<accession>A0ABV0BGL6</accession>
<sequence>MFKILDWIFEAQNFQVPIVEFIPAIRKVGEKETEFSDYSGNGLIKRLAQFQNPSLEEREKRYIFNKINNFLKNVTGKMDAEIEIPHDREYILVKMDNKELPLTSLGTGIHQVIMIAAFCTLSSECIMCIEEPELHLHPVLQKKLIKYLQENTKNQYFIATHSASFIDTQGAAIFHVQNDGKQTTVRNSALKAERFEICRQLGYRASDILQANMVIWVEGPSDRIYLNHWIKAYAPDLIEGMHYSIMFYGGRLLSHLSANDEEINEFIDLRALNRNIAIVIDSDKPNSRQHINDTKKRIKAEFGDGHGMCWITDGREIENYIEHTQLQRVVAKKYHSKYSHPADGGKYDHSLFFYKKIGKSQEKELQKEVDKVDIARLVCEEEANLDVLDLRQKIKALVELIQKANSIDLK</sequence>
<evidence type="ECO:0000313" key="2">
    <source>
        <dbReference type="EMBL" id="MEN3930108.1"/>
    </source>
</evidence>
<gene>
    <name evidence="2" type="ORF">WJT86_03410</name>
</gene>
<name>A0ABV0BGL6_9HYPH</name>
<dbReference type="PANTHER" id="PTHR43581:SF4">
    <property type="entry name" value="ATP_GTP PHOSPHATASE"/>
    <property type="match status" value="1"/>
</dbReference>